<dbReference type="AlphaFoldDB" id="A0A917QDX0"/>
<feature type="region of interest" description="Disordered" evidence="1">
    <location>
        <begin position="1"/>
        <end position="22"/>
    </location>
</feature>
<evidence type="ECO:0000256" key="1">
    <source>
        <dbReference type="SAM" id="MobiDB-lite"/>
    </source>
</evidence>
<dbReference type="InterPro" id="IPR006311">
    <property type="entry name" value="TAT_signal"/>
</dbReference>
<dbReference type="Gene3D" id="3.40.190.10">
    <property type="entry name" value="Periplasmic binding protein-like II"/>
    <property type="match status" value="2"/>
</dbReference>
<reference evidence="2 3" key="1">
    <citation type="journal article" date="2014" name="Int. J. Syst. Evol. Microbiol.">
        <title>Complete genome sequence of Corynebacterium casei LMG S-19264T (=DSM 44701T), isolated from a smear-ripened cheese.</title>
        <authorList>
            <consortium name="US DOE Joint Genome Institute (JGI-PGF)"/>
            <person name="Walter F."/>
            <person name="Albersmeier A."/>
            <person name="Kalinowski J."/>
            <person name="Ruckert C."/>
        </authorList>
    </citation>
    <scope>NUCLEOTIDE SEQUENCE [LARGE SCALE GENOMIC DNA]</scope>
    <source>
        <strain evidence="2 3">CGMCC 1.9161</strain>
    </source>
</reference>
<proteinExistence type="predicted"/>
<evidence type="ECO:0000313" key="3">
    <source>
        <dbReference type="Proteomes" id="UP000600449"/>
    </source>
</evidence>
<evidence type="ECO:0000313" key="2">
    <source>
        <dbReference type="EMBL" id="GGK46780.1"/>
    </source>
</evidence>
<gene>
    <name evidence="2" type="ORF">GCM10011322_37340</name>
</gene>
<dbReference type="RefSeq" id="WP_188914775.1">
    <property type="nucleotide sequence ID" value="NZ_BMMF01000012.1"/>
</dbReference>
<protein>
    <submittedName>
        <fullName evidence="2">Spermidine/putrescine ABC transporter substrate-binding protein</fullName>
    </submittedName>
</protein>
<dbReference type="PROSITE" id="PS51318">
    <property type="entry name" value="TAT"/>
    <property type="match status" value="1"/>
</dbReference>
<sequence>MHPTSFENRLRRHAARNPLRDMGLRSAGMTRRALLGSIAAAGALAATGGSRAFAQERPLSLLTWDPYTDPRLVDMWQQETGGQIRSEIHISDPTSVNRLRAGETAVWDFVNLNNPWAREQLWPEQLIRDLPQDRFEPLYAQMKEKFAPPYKWAMSKDSEHLLGVVQRYETFDFVVNSDVISPQLAKDEGWDLFNNPDFAGRYGILAYEDWNVMDICMGAGIHPFKEKTAADLETFGETAMRWCTNAKLVTTDFVQLNLAILNGDIDLYFTGGTYTTSSARMEGLSNLHAVTPARGPADGKGGINWIELNSAVNNPDPHPRILDYLEWITTPDAAWIVSHGNGNLQPVSQMSQPELFSRYTAEELDALQWDEFDERIANAVEFDIVPQYDALYDLYTKAMRARS</sequence>
<dbReference type="Proteomes" id="UP000600449">
    <property type="component" value="Unassembled WGS sequence"/>
</dbReference>
<accession>A0A917QDX0</accession>
<dbReference type="SUPFAM" id="SSF53850">
    <property type="entry name" value="Periplasmic binding protein-like II"/>
    <property type="match status" value="1"/>
</dbReference>
<organism evidence="2 3">
    <name type="scientific">Salinarimonas ramus</name>
    <dbReference type="NCBI Taxonomy" id="690164"/>
    <lineage>
        <taxon>Bacteria</taxon>
        <taxon>Pseudomonadati</taxon>
        <taxon>Pseudomonadota</taxon>
        <taxon>Alphaproteobacteria</taxon>
        <taxon>Hyphomicrobiales</taxon>
        <taxon>Salinarimonadaceae</taxon>
        <taxon>Salinarimonas</taxon>
    </lineage>
</organism>
<name>A0A917QDX0_9HYPH</name>
<keyword evidence="3" id="KW-1185">Reference proteome</keyword>
<comment type="caution">
    <text evidence="2">The sequence shown here is derived from an EMBL/GenBank/DDBJ whole genome shotgun (WGS) entry which is preliminary data.</text>
</comment>
<dbReference type="EMBL" id="BMMF01000012">
    <property type="protein sequence ID" value="GGK46780.1"/>
    <property type="molecule type" value="Genomic_DNA"/>
</dbReference>